<proteinExistence type="predicted"/>
<sequence>MNLRHFHPIALLLCFLLTFSVAQAQQTPTILRLSPEDQGRGLNGSQKNFYFAPQGTNEYQNAGFFGQRLRPYLAGNTQALEHLNSYRRQKWLFLAERLTFVGALGFYGQQVLADEGEQRYFSNPQKVAIGVAAASLLANVFISRNTNTHFQRAVEAHNASWPAARGSLFQRVAPTAVGLTAAPTGQPQLALRWNLH</sequence>
<accession>A0ACB5PMA3</accession>
<name>A0ACB5PMA3_9BACT</name>
<evidence type="ECO:0000313" key="1">
    <source>
        <dbReference type="EMBL" id="GGF52588.1"/>
    </source>
</evidence>
<reference evidence="1 2" key="1">
    <citation type="journal article" date="2019" name="Int. J. Syst. Evol. Microbiol.">
        <title>The Global Catalogue of Microorganisms (GCM) 10K type strain sequencing project: providing services to taxonomists for standard genome sequencing and annotation.</title>
        <authorList>
            <consortium name="The Broad Institute Genomics Platform"/>
            <consortium name="The Broad Institute Genome Sequencing Center for Infectious Disease"/>
            <person name="Wu L."/>
            <person name="Ma J."/>
        </authorList>
    </citation>
    <scope>NUCLEOTIDE SEQUENCE [LARGE SCALE GENOMIC DNA]</scope>
    <source>
        <strain evidence="1 2">CGMCC 1.12720</strain>
    </source>
</reference>
<organism evidence="1 2">
    <name type="scientific">Hymenobacter qilianensis</name>
    <dbReference type="NCBI Taxonomy" id="1385715"/>
    <lineage>
        <taxon>Bacteria</taxon>
        <taxon>Pseudomonadati</taxon>
        <taxon>Bacteroidota</taxon>
        <taxon>Cytophagia</taxon>
        <taxon>Cytophagales</taxon>
        <taxon>Hymenobacteraceae</taxon>
        <taxon>Hymenobacter</taxon>
    </lineage>
</organism>
<evidence type="ECO:0000313" key="2">
    <source>
        <dbReference type="Proteomes" id="UP000605392"/>
    </source>
</evidence>
<dbReference type="EMBL" id="BMFN01000001">
    <property type="protein sequence ID" value="GGF52588.1"/>
    <property type="molecule type" value="Genomic_DNA"/>
</dbReference>
<gene>
    <name evidence="1" type="ORF">GCM10011375_05070</name>
</gene>
<keyword evidence="2" id="KW-1185">Reference proteome</keyword>
<comment type="caution">
    <text evidence="1">The sequence shown here is derived from an EMBL/GenBank/DDBJ whole genome shotgun (WGS) entry which is preliminary data.</text>
</comment>
<dbReference type="Proteomes" id="UP000605392">
    <property type="component" value="Unassembled WGS sequence"/>
</dbReference>
<protein>
    <submittedName>
        <fullName evidence="1">Uncharacterized protein</fullName>
    </submittedName>
</protein>